<proteinExistence type="predicted"/>
<sequence length="145" mass="16344">MAKKKGPPSPSRMFPSLHQEVASAVSEHIPSLQFHEENTDEGTTQTYSTFVMADFKCHYNTCPSRGWKWSSGKVTILIREYANVQQAGNYEIGQDLLRRASCIQTFGMNIFVKGANEESAESLVMQSCWEDSRVYACRAVVLQQL</sequence>
<dbReference type="GeneID" id="67016687"/>
<accession>A0A8J2I602</accession>
<evidence type="ECO:0000313" key="2">
    <source>
        <dbReference type="Proteomes" id="UP000676310"/>
    </source>
</evidence>
<dbReference type="AlphaFoldDB" id="A0A8J2I602"/>
<dbReference type="EMBL" id="CAJRGZ010000017">
    <property type="protein sequence ID" value="CAG5157170.1"/>
    <property type="molecule type" value="Genomic_DNA"/>
</dbReference>
<reference evidence="1" key="1">
    <citation type="submission" date="2021-05" db="EMBL/GenBank/DDBJ databases">
        <authorList>
            <person name="Stam R."/>
        </authorList>
    </citation>
    <scope>NUCLEOTIDE SEQUENCE</scope>
    <source>
        <strain evidence="1">CS162</strain>
    </source>
</reference>
<gene>
    <name evidence="1" type="ORF">ALTATR162_LOCUS4962</name>
</gene>
<dbReference type="OrthoDB" id="8121437at2759"/>
<keyword evidence="2" id="KW-1185">Reference proteome</keyword>
<organism evidence="1 2">
    <name type="scientific">Alternaria atra</name>
    <dbReference type="NCBI Taxonomy" id="119953"/>
    <lineage>
        <taxon>Eukaryota</taxon>
        <taxon>Fungi</taxon>
        <taxon>Dikarya</taxon>
        <taxon>Ascomycota</taxon>
        <taxon>Pezizomycotina</taxon>
        <taxon>Dothideomycetes</taxon>
        <taxon>Pleosporomycetidae</taxon>
        <taxon>Pleosporales</taxon>
        <taxon>Pleosporineae</taxon>
        <taxon>Pleosporaceae</taxon>
        <taxon>Alternaria</taxon>
        <taxon>Alternaria sect. Ulocladioides</taxon>
    </lineage>
</organism>
<name>A0A8J2I602_9PLEO</name>
<dbReference type="RefSeq" id="XP_043168513.1">
    <property type="nucleotide sequence ID" value="XM_043312578.1"/>
</dbReference>
<protein>
    <submittedName>
        <fullName evidence="1">Uncharacterized protein</fullName>
    </submittedName>
</protein>
<dbReference type="Proteomes" id="UP000676310">
    <property type="component" value="Unassembled WGS sequence"/>
</dbReference>
<comment type="caution">
    <text evidence="1">The sequence shown here is derived from an EMBL/GenBank/DDBJ whole genome shotgun (WGS) entry which is preliminary data.</text>
</comment>
<evidence type="ECO:0000313" key="1">
    <source>
        <dbReference type="EMBL" id="CAG5157170.1"/>
    </source>
</evidence>